<evidence type="ECO:0000313" key="2">
    <source>
        <dbReference type="EMBL" id="RHN46875.1"/>
    </source>
</evidence>
<dbReference type="PaxDb" id="3880-AES80085"/>
<name>G7L2J1_MEDTR</name>
<evidence type="ECO:0000313" key="4">
    <source>
        <dbReference type="Proteomes" id="UP000002051"/>
    </source>
</evidence>
<gene>
    <name evidence="1" type="ordered locus">MTR_7g076500</name>
    <name evidence="2" type="ORF">MtrunA17_Chr7g0246891</name>
</gene>
<sequence>MDIYSHISIPSLQAGHTHQYPLLEPMQFAFIPFLTIAKESSIADVFLNDPILHRRMAITRGVHDKRCERCGKLKMETLHAFHLSSPQGFKRVPEDEQKQICSNCKNLDFCDALFL</sequence>
<evidence type="ECO:0000313" key="3">
    <source>
        <dbReference type="EnsemblPlants" id="AES80085"/>
    </source>
</evidence>
<dbReference type="AlphaFoldDB" id="G7L2J1"/>
<reference evidence="1 4" key="2">
    <citation type="journal article" date="2014" name="BMC Genomics">
        <title>An improved genome release (version Mt4.0) for the model legume Medicago truncatula.</title>
        <authorList>
            <person name="Tang H."/>
            <person name="Krishnakumar V."/>
            <person name="Bidwell S."/>
            <person name="Rosen B."/>
            <person name="Chan A."/>
            <person name="Zhou S."/>
            <person name="Gentzbittel L."/>
            <person name="Childs K.L."/>
            <person name="Yandell M."/>
            <person name="Gundlach H."/>
            <person name="Mayer K.F."/>
            <person name="Schwartz D.C."/>
            <person name="Town C.D."/>
        </authorList>
    </citation>
    <scope>GENOME REANNOTATION</scope>
    <source>
        <strain evidence="3 4">cv. Jemalong A17</strain>
    </source>
</reference>
<organism evidence="1 4">
    <name type="scientific">Medicago truncatula</name>
    <name type="common">Barrel medic</name>
    <name type="synonym">Medicago tribuloides</name>
    <dbReference type="NCBI Taxonomy" id="3880"/>
    <lineage>
        <taxon>Eukaryota</taxon>
        <taxon>Viridiplantae</taxon>
        <taxon>Streptophyta</taxon>
        <taxon>Embryophyta</taxon>
        <taxon>Tracheophyta</taxon>
        <taxon>Spermatophyta</taxon>
        <taxon>Magnoliopsida</taxon>
        <taxon>eudicotyledons</taxon>
        <taxon>Gunneridae</taxon>
        <taxon>Pentapetalae</taxon>
        <taxon>rosids</taxon>
        <taxon>fabids</taxon>
        <taxon>Fabales</taxon>
        <taxon>Fabaceae</taxon>
        <taxon>Papilionoideae</taxon>
        <taxon>50 kb inversion clade</taxon>
        <taxon>NPAAA clade</taxon>
        <taxon>Hologalegina</taxon>
        <taxon>IRL clade</taxon>
        <taxon>Trifolieae</taxon>
        <taxon>Medicago</taxon>
    </lineage>
</organism>
<dbReference type="Proteomes" id="UP000002051">
    <property type="component" value="Unassembled WGS sequence"/>
</dbReference>
<reference evidence="1 4" key="1">
    <citation type="journal article" date="2011" name="Nature">
        <title>The Medicago genome provides insight into the evolution of rhizobial symbioses.</title>
        <authorList>
            <person name="Young N.D."/>
            <person name="Debelle F."/>
            <person name="Oldroyd G.E."/>
            <person name="Geurts R."/>
            <person name="Cannon S.B."/>
            <person name="Udvardi M.K."/>
            <person name="Benedito V.A."/>
            <person name="Mayer K.F."/>
            <person name="Gouzy J."/>
            <person name="Schoof H."/>
            <person name="Van de Peer Y."/>
            <person name="Proost S."/>
            <person name="Cook D.R."/>
            <person name="Meyers B.C."/>
            <person name="Spannagl M."/>
            <person name="Cheung F."/>
            <person name="De Mita S."/>
            <person name="Krishnakumar V."/>
            <person name="Gundlach H."/>
            <person name="Zhou S."/>
            <person name="Mudge J."/>
            <person name="Bharti A.K."/>
            <person name="Murray J.D."/>
            <person name="Naoumkina M.A."/>
            <person name="Rosen B."/>
            <person name="Silverstein K.A."/>
            <person name="Tang H."/>
            <person name="Rombauts S."/>
            <person name="Zhao P.X."/>
            <person name="Zhou P."/>
            <person name="Barbe V."/>
            <person name="Bardou P."/>
            <person name="Bechner M."/>
            <person name="Bellec A."/>
            <person name="Berger A."/>
            <person name="Berges H."/>
            <person name="Bidwell S."/>
            <person name="Bisseling T."/>
            <person name="Choisne N."/>
            <person name="Couloux A."/>
            <person name="Denny R."/>
            <person name="Deshpande S."/>
            <person name="Dai X."/>
            <person name="Doyle J.J."/>
            <person name="Dudez A.M."/>
            <person name="Farmer A.D."/>
            <person name="Fouteau S."/>
            <person name="Franken C."/>
            <person name="Gibelin C."/>
            <person name="Gish J."/>
            <person name="Goldstein S."/>
            <person name="Gonzalez A.J."/>
            <person name="Green P.J."/>
            <person name="Hallab A."/>
            <person name="Hartog M."/>
            <person name="Hua A."/>
            <person name="Humphray S.J."/>
            <person name="Jeong D.H."/>
            <person name="Jing Y."/>
            <person name="Jocker A."/>
            <person name="Kenton S.M."/>
            <person name="Kim D.J."/>
            <person name="Klee K."/>
            <person name="Lai H."/>
            <person name="Lang C."/>
            <person name="Lin S."/>
            <person name="Macmil S.L."/>
            <person name="Magdelenat G."/>
            <person name="Matthews L."/>
            <person name="McCorrison J."/>
            <person name="Monaghan E.L."/>
            <person name="Mun J.H."/>
            <person name="Najar F.Z."/>
            <person name="Nicholson C."/>
            <person name="Noirot C."/>
            <person name="O'Bleness M."/>
            <person name="Paule C.R."/>
            <person name="Poulain J."/>
            <person name="Prion F."/>
            <person name="Qin B."/>
            <person name="Qu C."/>
            <person name="Retzel E.F."/>
            <person name="Riddle C."/>
            <person name="Sallet E."/>
            <person name="Samain S."/>
            <person name="Samson N."/>
            <person name="Sanders I."/>
            <person name="Saurat O."/>
            <person name="Scarpelli C."/>
            <person name="Schiex T."/>
            <person name="Segurens B."/>
            <person name="Severin A.J."/>
            <person name="Sherrier D.J."/>
            <person name="Shi R."/>
            <person name="Sims S."/>
            <person name="Singer S.R."/>
            <person name="Sinharoy S."/>
            <person name="Sterck L."/>
            <person name="Viollet A."/>
            <person name="Wang B.B."/>
            <person name="Wang K."/>
            <person name="Wang M."/>
            <person name="Wang X."/>
            <person name="Warfsmann J."/>
            <person name="Weissenbach J."/>
            <person name="White D.D."/>
            <person name="White J.D."/>
            <person name="Wiley G.B."/>
            <person name="Wincker P."/>
            <person name="Xing Y."/>
            <person name="Yang L."/>
            <person name="Yao Z."/>
            <person name="Ying F."/>
            <person name="Zhai J."/>
            <person name="Zhou L."/>
            <person name="Zuber A."/>
            <person name="Denarie J."/>
            <person name="Dixon R.A."/>
            <person name="May G.D."/>
            <person name="Schwartz D.C."/>
            <person name="Rogers J."/>
            <person name="Quetier F."/>
            <person name="Town C.D."/>
            <person name="Roe B.A."/>
        </authorList>
    </citation>
    <scope>NUCLEOTIDE SEQUENCE [LARGE SCALE GENOMIC DNA]</scope>
    <source>
        <strain evidence="1">A17</strain>
        <strain evidence="3 4">cv. Jemalong A17</strain>
    </source>
</reference>
<reference evidence="5" key="4">
    <citation type="journal article" date="2018" name="Nat. Plants">
        <title>Whole-genome landscape of Medicago truncatula symbiotic genes.</title>
        <authorList>
            <person name="Pecrix Y."/>
            <person name="Staton S.E."/>
            <person name="Sallet E."/>
            <person name="Lelandais-Briere C."/>
            <person name="Moreau S."/>
            <person name="Carrere S."/>
            <person name="Blein T."/>
            <person name="Jardinaud M.F."/>
            <person name="Latrasse D."/>
            <person name="Zouine M."/>
            <person name="Zahm M."/>
            <person name="Kreplak J."/>
            <person name="Mayjonade B."/>
            <person name="Satge C."/>
            <person name="Perez M."/>
            <person name="Cauet S."/>
            <person name="Marande W."/>
            <person name="Chantry-Darmon C."/>
            <person name="Lopez-Roques C."/>
            <person name="Bouchez O."/>
            <person name="Berard A."/>
            <person name="Debelle F."/>
            <person name="Munos S."/>
            <person name="Bendahmane A."/>
            <person name="Berges H."/>
            <person name="Niebel A."/>
            <person name="Buitink J."/>
            <person name="Frugier F."/>
            <person name="Benhamed M."/>
            <person name="Crespi M."/>
            <person name="Gouzy J."/>
            <person name="Gamas P."/>
        </authorList>
    </citation>
    <scope>NUCLEOTIDE SEQUENCE [LARGE SCALE GENOMIC DNA]</scope>
    <source>
        <strain evidence="5">cv. Jemalong A17</strain>
    </source>
</reference>
<reference evidence="3" key="3">
    <citation type="submission" date="2015-04" db="UniProtKB">
        <authorList>
            <consortium name="EnsemblPlants"/>
        </authorList>
    </citation>
    <scope>IDENTIFICATION</scope>
    <source>
        <strain evidence="3">cv. Jemalong A17</strain>
    </source>
</reference>
<dbReference type="Gramene" id="rna41410">
    <property type="protein sequence ID" value="RHN46875.1"/>
    <property type="gene ID" value="gene41410"/>
</dbReference>
<dbReference type="EMBL" id="PSQE01000007">
    <property type="protein sequence ID" value="RHN46875.1"/>
    <property type="molecule type" value="Genomic_DNA"/>
</dbReference>
<keyword evidence="4" id="KW-1185">Reference proteome</keyword>
<dbReference type="HOGENOM" id="CLU_2112544_0_0_1"/>
<dbReference type="Proteomes" id="UP000265566">
    <property type="component" value="Chromosome 7"/>
</dbReference>
<evidence type="ECO:0000313" key="1">
    <source>
        <dbReference type="EMBL" id="AES80085.1"/>
    </source>
</evidence>
<dbReference type="EnsemblPlants" id="AES80085">
    <property type="protein sequence ID" value="AES80085"/>
    <property type="gene ID" value="MTR_7g076500"/>
</dbReference>
<proteinExistence type="predicted"/>
<protein>
    <submittedName>
        <fullName evidence="1 3">Uncharacterized protein</fullName>
    </submittedName>
</protein>
<evidence type="ECO:0000313" key="5">
    <source>
        <dbReference type="Proteomes" id="UP000265566"/>
    </source>
</evidence>
<dbReference type="EMBL" id="CM001223">
    <property type="protein sequence ID" value="AES80085.1"/>
    <property type="molecule type" value="Genomic_DNA"/>
</dbReference>
<reference evidence="2" key="5">
    <citation type="journal article" date="2018" name="Nat. Plants">
        <title>Whole-genome landscape of Medicago truncatula symbiotic genes.</title>
        <authorList>
            <person name="Pecrix Y."/>
            <person name="Gamas P."/>
            <person name="Carrere S."/>
        </authorList>
    </citation>
    <scope>NUCLEOTIDE SEQUENCE</scope>
    <source>
        <tissue evidence="2">Leaves</tissue>
    </source>
</reference>
<accession>G7L2J1</accession>